<evidence type="ECO:0000313" key="4">
    <source>
        <dbReference type="Proteomes" id="UP001374803"/>
    </source>
</evidence>
<dbReference type="EMBL" id="CP089983">
    <property type="protein sequence ID" value="WXB00391.1"/>
    <property type="molecule type" value="Genomic_DNA"/>
</dbReference>
<evidence type="ECO:0000256" key="1">
    <source>
        <dbReference type="SAM" id="MobiDB-lite"/>
    </source>
</evidence>
<feature type="compositionally biased region" description="Polar residues" evidence="1">
    <location>
        <begin position="548"/>
        <end position="574"/>
    </location>
</feature>
<feature type="domain" description="eCIS core" evidence="2">
    <location>
        <begin position="93"/>
        <end position="169"/>
    </location>
</feature>
<dbReference type="Pfam" id="PF13699">
    <property type="entry name" value="eCIS_core"/>
    <property type="match status" value="1"/>
</dbReference>
<proteinExistence type="predicted"/>
<accession>A0ABZ2KS37</accession>
<feature type="region of interest" description="Disordered" evidence="1">
    <location>
        <begin position="264"/>
        <end position="286"/>
    </location>
</feature>
<protein>
    <submittedName>
        <fullName evidence="3">DUF4157 domain-containing protein</fullName>
    </submittedName>
</protein>
<reference evidence="3" key="1">
    <citation type="submission" date="2021-12" db="EMBL/GenBank/DDBJ databases">
        <title>Discovery of the Pendulisporaceae a myxobacterial family with distinct sporulation behavior and unique specialized metabolism.</title>
        <authorList>
            <person name="Garcia R."/>
            <person name="Popoff A."/>
            <person name="Bader C.D."/>
            <person name="Loehr J."/>
            <person name="Walesch S."/>
            <person name="Walt C."/>
            <person name="Boldt J."/>
            <person name="Bunk B."/>
            <person name="Haeckl F.J.F.P.J."/>
            <person name="Gunesch A.P."/>
            <person name="Birkelbach J."/>
            <person name="Nuebel U."/>
            <person name="Pietschmann T."/>
            <person name="Bach T."/>
            <person name="Mueller R."/>
        </authorList>
    </citation>
    <scope>NUCLEOTIDE SEQUENCE</scope>
    <source>
        <strain evidence="3">MSr11367</strain>
    </source>
</reference>
<name>A0ABZ2KS37_9BACT</name>
<dbReference type="RefSeq" id="WP_394829992.1">
    <property type="nucleotide sequence ID" value="NZ_CP089929.1"/>
</dbReference>
<organism evidence="3 4">
    <name type="scientific">Pendulispora rubella</name>
    <dbReference type="NCBI Taxonomy" id="2741070"/>
    <lineage>
        <taxon>Bacteria</taxon>
        <taxon>Pseudomonadati</taxon>
        <taxon>Myxococcota</taxon>
        <taxon>Myxococcia</taxon>
        <taxon>Myxococcales</taxon>
        <taxon>Sorangiineae</taxon>
        <taxon>Pendulisporaceae</taxon>
        <taxon>Pendulispora</taxon>
    </lineage>
</organism>
<gene>
    <name evidence="3" type="ORF">LVJ94_26145</name>
</gene>
<feature type="region of interest" description="Disordered" evidence="1">
    <location>
        <begin position="167"/>
        <end position="192"/>
    </location>
</feature>
<feature type="region of interest" description="Disordered" evidence="1">
    <location>
        <begin position="1"/>
        <end position="35"/>
    </location>
</feature>
<keyword evidence="4" id="KW-1185">Reference proteome</keyword>
<feature type="region of interest" description="Disordered" evidence="1">
    <location>
        <begin position="546"/>
        <end position="575"/>
    </location>
</feature>
<dbReference type="InterPro" id="IPR025295">
    <property type="entry name" value="eCIS_core_dom"/>
</dbReference>
<evidence type="ECO:0000313" key="3">
    <source>
        <dbReference type="EMBL" id="WXB00391.1"/>
    </source>
</evidence>
<sequence length="859" mass="93933">MSGGRVLLHRPRPQTENAAAVSKPSAKRSRALDPLESFPEIAPRRVDFSRVPAHSPMGPLSHAGGAMQRKAMDGATAEAPAAVERVLRSPGHPLGASTREFMEPRFGHDFGTVRIHDDAEAHGSAQAVRARAYTMGHHVVFNAGQYRPETAEGRKLLAHELVHTVQQGASSNRIARKPLDEASDSPEARAETERVDALEQRYREELVIARLSGRWQLVAEVLNAFSPDDIRARLVEFSNADIQLLHLGALTNPKLGPKSNVALLSDRDDPNNALAPRLSPSSRKGVRPVAEAPKEVAYALNPRLRSKDYLALLVESRRTNRWQKTAEALNAFNEKDILLRLMPLTVGEIHSMYIGAVTNPKLGPYSNVAKLTVHGLPRASKEEPLATTLAPEVNQSYSAVDPEPIVLDNKLLPKEILVSFGVSVAKGAALIALAGLAVGSGGVLAGVAYAALWGLGTYGFVQAYSARRQEIEAGNYDVSVVESGFEAAGDVVGFSQLVEGITGQRLGTEALLDSQTRSEQLGEGVAGIALTTYGGRLFQAAEVRGRSLRSQYSTPRRPSGPNGNEQTPLPTDTVPNAPVGNPDVNSFEYKLWEQLPTSEERIGFSYFMEKQGAAREITASKMDLPRARRVAQDKYAVYQKLVEKGEAAERKRARANDDPLDPQLAYNEYMGDNVISKYESKRSPEREILFLREVSFFREIAKRTGWPIEAFGDTASKIDYPGIDGVADVGTLRKPNRRPVSLKDTPSTDATEAVRLSKEAIEKAAEHSYSDVFVEIKMGNLEIKEVQSAWNLSIDPRRLLSQEQQKLRSMRIDYLSKNIAAQITFTCKDGIWAAPRASIPAGFLPLSGEEKNRAVGGER</sequence>
<evidence type="ECO:0000259" key="2">
    <source>
        <dbReference type="Pfam" id="PF13699"/>
    </source>
</evidence>
<dbReference type="Proteomes" id="UP001374803">
    <property type="component" value="Chromosome"/>
</dbReference>